<dbReference type="Proteomes" id="UP000680038">
    <property type="component" value="Unassembled WGS sequence"/>
</dbReference>
<accession>A0A916JD98</accession>
<protein>
    <submittedName>
        <fullName evidence="1">Uncharacterized protein</fullName>
    </submittedName>
</protein>
<dbReference type="EMBL" id="CAJRAF010000002">
    <property type="protein sequence ID" value="CAG5002034.1"/>
    <property type="molecule type" value="Genomic_DNA"/>
</dbReference>
<reference evidence="1" key="1">
    <citation type="submission" date="2021-04" db="EMBL/GenBank/DDBJ databases">
        <authorList>
            <person name="Rodrigo-Torres L."/>
            <person name="Arahal R. D."/>
            <person name="Lucena T."/>
        </authorList>
    </citation>
    <scope>NUCLEOTIDE SEQUENCE</scope>
    <source>
        <strain evidence="1">CECT 9275</strain>
    </source>
</reference>
<keyword evidence="2" id="KW-1185">Reference proteome</keyword>
<name>A0A916JD98_9BACT</name>
<sequence>MKKLLAHDGGVIKEGHTIAKLPVFSTVSDVRNGKVDDYELVILLSEDGFKTYFYDANDSSSADNGDEYLVSTDSERRYVLTQNYYTQAFLIQMRDLVLAQVTETLADMTARLESLENSSLG</sequence>
<proteinExistence type="predicted"/>
<dbReference type="RefSeq" id="WP_215239359.1">
    <property type="nucleotide sequence ID" value="NZ_CAJRAF010000002.1"/>
</dbReference>
<dbReference type="AlphaFoldDB" id="A0A916JD98"/>
<comment type="caution">
    <text evidence="1">The sequence shown here is derived from an EMBL/GenBank/DDBJ whole genome shotgun (WGS) entry which is preliminary data.</text>
</comment>
<gene>
    <name evidence="1" type="ORF">DYBT9275_02790</name>
</gene>
<evidence type="ECO:0000313" key="1">
    <source>
        <dbReference type="EMBL" id="CAG5002034.1"/>
    </source>
</evidence>
<evidence type="ECO:0000313" key="2">
    <source>
        <dbReference type="Proteomes" id="UP000680038"/>
    </source>
</evidence>
<organism evidence="1 2">
    <name type="scientific">Dyadobacter helix</name>
    <dbReference type="NCBI Taxonomy" id="2822344"/>
    <lineage>
        <taxon>Bacteria</taxon>
        <taxon>Pseudomonadati</taxon>
        <taxon>Bacteroidota</taxon>
        <taxon>Cytophagia</taxon>
        <taxon>Cytophagales</taxon>
        <taxon>Spirosomataceae</taxon>
        <taxon>Dyadobacter</taxon>
    </lineage>
</organism>